<dbReference type="InterPro" id="IPR044097">
    <property type="entry name" value="Bds1/SdsA1_MBL-fold"/>
</dbReference>
<organism evidence="7 8">
    <name type="scientific">Maricaulis maris</name>
    <dbReference type="NCBI Taxonomy" id="74318"/>
    <lineage>
        <taxon>Bacteria</taxon>
        <taxon>Pseudomonadati</taxon>
        <taxon>Pseudomonadota</taxon>
        <taxon>Alphaproteobacteria</taxon>
        <taxon>Maricaulales</taxon>
        <taxon>Maricaulaceae</taxon>
        <taxon>Maricaulis</taxon>
    </lineage>
</organism>
<dbReference type="PROSITE" id="PS51257">
    <property type="entry name" value="PROKAR_LIPOPROTEIN"/>
    <property type="match status" value="1"/>
</dbReference>
<dbReference type="Gene3D" id="3.60.15.30">
    <property type="entry name" value="Metallo-beta-lactamase domain"/>
    <property type="match status" value="1"/>
</dbReference>
<dbReference type="Pfam" id="PF00753">
    <property type="entry name" value="Lactamase_B"/>
    <property type="match status" value="1"/>
</dbReference>
<gene>
    <name evidence="7" type="ORF">C7435_2360</name>
</gene>
<dbReference type="AlphaFoldDB" id="A0A495D2W3"/>
<dbReference type="FunFam" id="3.60.15.30:FF:000001">
    <property type="entry name" value="Alkyl/aryl-sulfatase BDS1"/>
    <property type="match status" value="1"/>
</dbReference>
<dbReference type="Gene3D" id="1.25.40.880">
    <property type="entry name" value="Alkyl sulfatase, dimerisation domain"/>
    <property type="match status" value="1"/>
</dbReference>
<keyword evidence="1" id="KW-0479">Metal-binding</keyword>
<dbReference type="OrthoDB" id="7253658at2"/>
<evidence type="ECO:0000256" key="3">
    <source>
        <dbReference type="ARBA" id="ARBA00022833"/>
    </source>
</evidence>
<dbReference type="Pfam" id="PF14863">
    <property type="entry name" value="Alkyl_sulf_dimr"/>
    <property type="match status" value="1"/>
</dbReference>
<dbReference type="GO" id="GO:0046872">
    <property type="term" value="F:metal ion binding"/>
    <property type="evidence" value="ECO:0007669"/>
    <property type="project" value="UniProtKB-KW"/>
</dbReference>
<dbReference type="PANTHER" id="PTHR43223:SF1">
    <property type="entry name" value="ALKYL_ARYL-SULFATASE BDS1"/>
    <property type="match status" value="1"/>
</dbReference>
<feature type="signal peptide" evidence="5">
    <location>
        <begin position="1"/>
        <end position="23"/>
    </location>
</feature>
<dbReference type="InterPro" id="IPR001279">
    <property type="entry name" value="Metallo-B-lactamas"/>
</dbReference>
<evidence type="ECO:0000256" key="4">
    <source>
        <dbReference type="ARBA" id="ARBA00033751"/>
    </source>
</evidence>
<accession>A0A495D2W3</accession>
<dbReference type="PANTHER" id="PTHR43223">
    <property type="entry name" value="ALKYL/ARYL-SULFATASE"/>
    <property type="match status" value="1"/>
</dbReference>
<dbReference type="SUPFAM" id="SSF55718">
    <property type="entry name" value="SCP-like"/>
    <property type="match status" value="1"/>
</dbReference>
<dbReference type="InterPro" id="IPR038536">
    <property type="entry name" value="Alkyl/aryl-sulf_dimr_sf"/>
</dbReference>
<dbReference type="Pfam" id="PF14864">
    <property type="entry name" value="Alkyl_sulf_C"/>
    <property type="match status" value="1"/>
</dbReference>
<dbReference type="InterPro" id="IPR029229">
    <property type="entry name" value="Alkyl_sulf_C"/>
</dbReference>
<feature type="chain" id="PRO_5019851957" evidence="5">
    <location>
        <begin position="24"/>
        <end position="656"/>
    </location>
</feature>
<dbReference type="InterPro" id="IPR052195">
    <property type="entry name" value="Bact_Alkyl/Aryl-Sulfatase"/>
</dbReference>
<feature type="domain" description="Metallo-beta-lactamase" evidence="6">
    <location>
        <begin position="134"/>
        <end position="350"/>
    </location>
</feature>
<dbReference type="GO" id="GO:0018741">
    <property type="term" value="F:linear primary-alkylsulfatase activity"/>
    <property type="evidence" value="ECO:0007669"/>
    <property type="project" value="InterPro"/>
</dbReference>
<dbReference type="InterPro" id="IPR036866">
    <property type="entry name" value="RibonucZ/Hydroxyglut_hydro"/>
</dbReference>
<dbReference type="GO" id="GO:0018909">
    <property type="term" value="P:dodecyl sulfate metabolic process"/>
    <property type="evidence" value="ECO:0007669"/>
    <property type="project" value="InterPro"/>
</dbReference>
<evidence type="ECO:0000256" key="2">
    <source>
        <dbReference type="ARBA" id="ARBA00022801"/>
    </source>
</evidence>
<dbReference type="InterPro" id="IPR036527">
    <property type="entry name" value="SCP2_sterol-bd_dom_sf"/>
</dbReference>
<name>A0A495D2W3_9PROT</name>
<protein>
    <submittedName>
        <fullName evidence="7">Alkyl sulfatase BDS1-like metallo-beta-lactamase superfamily hydrolase</fullName>
    </submittedName>
</protein>
<dbReference type="RefSeq" id="WP_121211882.1">
    <property type="nucleotide sequence ID" value="NZ_RBIM01000005.1"/>
</dbReference>
<proteinExistence type="inferred from homology"/>
<keyword evidence="5" id="KW-0732">Signal</keyword>
<dbReference type="GO" id="GO:0046983">
    <property type="term" value="F:protein dimerization activity"/>
    <property type="evidence" value="ECO:0007669"/>
    <property type="project" value="InterPro"/>
</dbReference>
<dbReference type="Gene3D" id="3.30.1050.10">
    <property type="entry name" value="SCP2 sterol-binding domain"/>
    <property type="match status" value="1"/>
</dbReference>
<evidence type="ECO:0000259" key="6">
    <source>
        <dbReference type="SMART" id="SM00849"/>
    </source>
</evidence>
<evidence type="ECO:0000256" key="1">
    <source>
        <dbReference type="ARBA" id="ARBA00022723"/>
    </source>
</evidence>
<sequence>MRLFLGALTGLALILVGCGERQAAVDVTSGSDAAGFLPASDATAQANARLARTLDGLPSEDEALANRGFVASDENLTITDPDGAVIWRPADYGFLAPEPAASVHPGLWRQARLNQIHGLFEVEPGIHQVRGYDLANMSVITGETGWIIIDPLTSVETARAALDLVNRELGDRPVSAVILTHSHIDHFGGIGAVAGPETPIIAPAGFLEAAVSENVMAGIVMGRRAGYMYGTRLPRTQRGHVGSGLGKHPALGTHTIATPTHVIDETGQTLEIDGVRMEFQYAPETEAPAELTVFFPDLRAWCGAELVSRTLHNLYTLRGAEVRDALAWSAAIAEALDRFGPRTSVIFNSHHWPVWGQSESRAFLTAQRDVYKYIHDQTLRLAAQGLGPDEIAETITLPESLAGVFAVQGYYGTLKHNSRAVYQRYFGWFDGVPAHLDPIPRVEAAQRYVEALGGVDAVVMQASQALDAGEYRWSAELAQHAVFAAPREDAAREVLARAYEQLGYAAESAPWRDFYLTGAFELRHGVEAVDATAAGSAILQSIPLDMFFAAMATRLDGNRAARRDRVFNFVFADVGETHVIRLSNGVMHHQQAEAVADADASVTLTRAFWLRLLQQEAGLMEMIGSDQFAITGDRLALLGFFAMLEQPQPDFAIVTP</sequence>
<dbReference type="SUPFAM" id="SSF56281">
    <property type="entry name" value="Metallo-hydrolase/oxidoreductase"/>
    <property type="match status" value="1"/>
</dbReference>
<dbReference type="CDD" id="cd07710">
    <property type="entry name" value="arylsulfatase_Sdsa1-like_MBL-fold"/>
    <property type="match status" value="1"/>
</dbReference>
<dbReference type="Proteomes" id="UP000273675">
    <property type="component" value="Unassembled WGS sequence"/>
</dbReference>
<dbReference type="SMART" id="SM00849">
    <property type="entry name" value="Lactamase_B"/>
    <property type="match status" value="1"/>
</dbReference>
<comment type="similarity">
    <text evidence="4">Belongs to the metallo-beta-lactamase superfamily. Type III sulfatase family.</text>
</comment>
<keyword evidence="2 7" id="KW-0378">Hydrolase</keyword>
<comment type="caution">
    <text evidence="7">The sequence shown here is derived from an EMBL/GenBank/DDBJ whole genome shotgun (WGS) entry which is preliminary data.</text>
</comment>
<dbReference type="InterPro" id="IPR029228">
    <property type="entry name" value="Alkyl_sulf_dimr"/>
</dbReference>
<evidence type="ECO:0000313" key="8">
    <source>
        <dbReference type="Proteomes" id="UP000273675"/>
    </source>
</evidence>
<dbReference type="EMBL" id="RBIM01000005">
    <property type="protein sequence ID" value="RKQ96108.1"/>
    <property type="molecule type" value="Genomic_DNA"/>
</dbReference>
<evidence type="ECO:0000256" key="5">
    <source>
        <dbReference type="SAM" id="SignalP"/>
    </source>
</evidence>
<evidence type="ECO:0000313" key="7">
    <source>
        <dbReference type="EMBL" id="RKQ96108.1"/>
    </source>
</evidence>
<keyword evidence="3" id="KW-0862">Zinc</keyword>
<reference evidence="7 8" key="1">
    <citation type="submission" date="2018-10" db="EMBL/GenBank/DDBJ databases">
        <title>Genomic Encyclopedia of Type Strains, Phase IV (KMG-IV): sequencing the most valuable type-strain genomes for metagenomic binning, comparative biology and taxonomic classification.</title>
        <authorList>
            <person name="Goeker M."/>
        </authorList>
    </citation>
    <scope>NUCLEOTIDE SEQUENCE [LARGE SCALE GENOMIC DNA]</scope>
    <source>
        <strain evidence="7 8">DSM 4734</strain>
    </source>
</reference>